<feature type="transmembrane region" description="Helical" evidence="1">
    <location>
        <begin position="57"/>
        <end position="77"/>
    </location>
</feature>
<feature type="transmembrane region" description="Helical" evidence="1">
    <location>
        <begin position="195"/>
        <end position="222"/>
    </location>
</feature>
<feature type="transmembrane region" description="Helical" evidence="1">
    <location>
        <begin position="110"/>
        <end position="133"/>
    </location>
</feature>
<name>A0A415QP24_9BACT</name>
<keyword evidence="1" id="KW-1133">Transmembrane helix</keyword>
<feature type="transmembrane region" description="Helical" evidence="1">
    <location>
        <begin position="234"/>
        <end position="252"/>
    </location>
</feature>
<dbReference type="EMBL" id="QRPV01000003">
    <property type="protein sequence ID" value="RHM46166.1"/>
    <property type="molecule type" value="Genomic_DNA"/>
</dbReference>
<reference evidence="2 3" key="1">
    <citation type="submission" date="2018-08" db="EMBL/GenBank/DDBJ databases">
        <title>A genome reference for cultivated species of the human gut microbiota.</title>
        <authorList>
            <person name="Zou Y."/>
            <person name="Xue W."/>
            <person name="Luo G."/>
        </authorList>
    </citation>
    <scope>NUCLEOTIDE SEQUENCE [LARGE SCALE GENOMIC DNA]</scope>
    <source>
        <strain evidence="2 3">AF34-33</strain>
    </source>
</reference>
<dbReference type="RefSeq" id="WP_147331724.1">
    <property type="nucleotide sequence ID" value="NZ_CABJDM010000003.1"/>
</dbReference>
<evidence type="ECO:0000313" key="3">
    <source>
        <dbReference type="Proteomes" id="UP000286038"/>
    </source>
</evidence>
<dbReference type="AlphaFoldDB" id="A0A415QP24"/>
<comment type="caution">
    <text evidence="2">The sequence shown here is derived from an EMBL/GenBank/DDBJ whole genome shotgun (WGS) entry which is preliminary data.</text>
</comment>
<feature type="transmembrane region" description="Helical" evidence="1">
    <location>
        <begin position="9"/>
        <end position="25"/>
    </location>
</feature>
<protein>
    <recommendedName>
        <fullName evidence="4">O-antigen ligase domain-containing protein</fullName>
    </recommendedName>
</protein>
<proteinExistence type="predicted"/>
<evidence type="ECO:0000313" key="2">
    <source>
        <dbReference type="EMBL" id="RHM46166.1"/>
    </source>
</evidence>
<feature type="transmembrane region" description="Helical" evidence="1">
    <location>
        <begin position="345"/>
        <end position="363"/>
    </location>
</feature>
<feature type="transmembrane region" description="Helical" evidence="1">
    <location>
        <begin position="31"/>
        <end position="50"/>
    </location>
</feature>
<evidence type="ECO:0000256" key="1">
    <source>
        <dbReference type="SAM" id="Phobius"/>
    </source>
</evidence>
<accession>A0A415QP24</accession>
<keyword evidence="1" id="KW-0812">Transmembrane</keyword>
<evidence type="ECO:0008006" key="4">
    <source>
        <dbReference type="Google" id="ProtNLM"/>
    </source>
</evidence>
<sequence length="392" mass="45926">MSKERKNKLKNTLSMVLWGVLIFIITRQVPFVSYSILGNLALLGIVALNMRYDATGFYRTFLPILCWCSFLVFYALLQGNEVTLVARFILIIFFLLTAYFIILPSRMIKLLFALTLLQCIFLIGLEFILLLFFNLETYEPLRHYFINQGWGDVYTFTGHFYNIPVKGNALLPFVYMLSYFIPVFPQKRKSFFRCIYLLAIVFAGNFAYLISLFVFHFMLFFLQNESFRQLQLKILALSFLIILFFIPGLIFVENVMSKKVDSMGTRQDQVEVLLRDIGQENTTIWLGKGLGNTVSEKTNYRDYTGNIYFELQTFYFFNQLGIINFISFILLNLFFAYTKIRDPRLLFVYLCYILYAFTNPYILDSNQVIVILTLVMANKILEDENRVCTCNV</sequence>
<feature type="transmembrane region" description="Helical" evidence="1">
    <location>
        <begin position="316"/>
        <end position="338"/>
    </location>
</feature>
<dbReference type="Proteomes" id="UP000286038">
    <property type="component" value="Unassembled WGS sequence"/>
</dbReference>
<gene>
    <name evidence="2" type="ORF">DWZ68_04195</name>
</gene>
<organism evidence="2 3">
    <name type="scientific">Butyricimonas virosa</name>
    <dbReference type="NCBI Taxonomy" id="544645"/>
    <lineage>
        <taxon>Bacteria</taxon>
        <taxon>Pseudomonadati</taxon>
        <taxon>Bacteroidota</taxon>
        <taxon>Bacteroidia</taxon>
        <taxon>Bacteroidales</taxon>
        <taxon>Odoribacteraceae</taxon>
        <taxon>Butyricimonas</taxon>
    </lineage>
</organism>
<keyword evidence="1" id="KW-0472">Membrane</keyword>
<feature type="transmembrane region" description="Helical" evidence="1">
    <location>
        <begin position="83"/>
        <end position="103"/>
    </location>
</feature>